<feature type="transmembrane region" description="Helical" evidence="9">
    <location>
        <begin position="20"/>
        <end position="39"/>
    </location>
</feature>
<evidence type="ECO:0000256" key="4">
    <source>
        <dbReference type="ARBA" id="ARBA00022475"/>
    </source>
</evidence>
<comment type="caution">
    <text evidence="11">The sequence shown here is derived from an EMBL/GenBank/DDBJ whole genome shotgun (WGS) entry which is preliminary data.</text>
</comment>
<feature type="transmembrane region" description="Helical" evidence="9">
    <location>
        <begin position="183"/>
        <end position="208"/>
    </location>
</feature>
<evidence type="ECO:0000256" key="3">
    <source>
        <dbReference type="ARBA" id="ARBA00022448"/>
    </source>
</evidence>
<evidence type="ECO:0000256" key="7">
    <source>
        <dbReference type="ARBA" id="ARBA00022989"/>
    </source>
</evidence>
<reference evidence="11 12" key="1">
    <citation type="submission" date="2020-02" db="EMBL/GenBank/DDBJ databases">
        <authorList>
            <person name="Li X.-J."/>
            <person name="Feng X.-M."/>
        </authorList>
    </citation>
    <scope>NUCLEOTIDE SEQUENCE [LARGE SCALE GENOMIC DNA]</scope>
    <source>
        <strain evidence="11 12">CGMCC 4.7225</strain>
    </source>
</reference>
<keyword evidence="4" id="KW-1003">Cell membrane</keyword>
<comment type="similarity">
    <text evidence="2">Belongs to the binding-protein-dependent transport system permease family. HisMQ subfamily.</text>
</comment>
<evidence type="ECO:0000256" key="9">
    <source>
        <dbReference type="RuleBase" id="RU363032"/>
    </source>
</evidence>
<dbReference type="NCBIfam" id="TIGR01726">
    <property type="entry name" value="HEQRo_perm_3TM"/>
    <property type="match status" value="1"/>
</dbReference>
<evidence type="ECO:0000313" key="12">
    <source>
        <dbReference type="Proteomes" id="UP000469185"/>
    </source>
</evidence>
<feature type="transmembrane region" description="Helical" evidence="9">
    <location>
        <begin position="60"/>
        <end position="78"/>
    </location>
</feature>
<evidence type="ECO:0000256" key="2">
    <source>
        <dbReference type="ARBA" id="ARBA00010072"/>
    </source>
</evidence>
<dbReference type="AlphaFoldDB" id="A0A6N9YFE9"/>
<dbReference type="SUPFAM" id="SSF161098">
    <property type="entry name" value="MetI-like"/>
    <property type="match status" value="1"/>
</dbReference>
<keyword evidence="3 9" id="KW-0813">Transport</keyword>
<dbReference type="PANTHER" id="PTHR30614">
    <property type="entry name" value="MEMBRANE COMPONENT OF AMINO ACID ABC TRANSPORTER"/>
    <property type="match status" value="1"/>
</dbReference>
<keyword evidence="12" id="KW-1185">Reference proteome</keyword>
<evidence type="ECO:0000256" key="5">
    <source>
        <dbReference type="ARBA" id="ARBA00022692"/>
    </source>
</evidence>
<sequence>MDAVVSNFDLYWQGFRMTLVLTLISAVAALVLGTLLAACRVSPVVSLRWFGATYVELVRNVPLTILFFFFIFVAPQIGIRTPSFFVSACVALSVYTAAFVCEAVRSGINSVGVGQAEAARSIGLTFTQTLQLIVLPQAFRTVVPPLINIFIALTKNTSVAGGFAVTELFAIGRRLANANPADVIPVLVGIGVCYLILTIPSGILANWVERKVAFAR</sequence>
<dbReference type="GO" id="GO:0043190">
    <property type="term" value="C:ATP-binding cassette (ABC) transporter complex"/>
    <property type="evidence" value="ECO:0007669"/>
    <property type="project" value="InterPro"/>
</dbReference>
<organism evidence="11 12">
    <name type="scientific">Phytoactinopolyspora alkaliphila</name>
    <dbReference type="NCBI Taxonomy" id="1783498"/>
    <lineage>
        <taxon>Bacteria</taxon>
        <taxon>Bacillati</taxon>
        <taxon>Actinomycetota</taxon>
        <taxon>Actinomycetes</taxon>
        <taxon>Jiangellales</taxon>
        <taxon>Jiangellaceae</taxon>
        <taxon>Phytoactinopolyspora</taxon>
    </lineage>
</organism>
<evidence type="ECO:0000313" key="11">
    <source>
        <dbReference type="EMBL" id="NED93781.1"/>
    </source>
</evidence>
<dbReference type="Gene3D" id="1.10.3720.10">
    <property type="entry name" value="MetI-like"/>
    <property type="match status" value="1"/>
</dbReference>
<keyword evidence="6" id="KW-0029">Amino-acid transport</keyword>
<dbReference type="Proteomes" id="UP000469185">
    <property type="component" value="Unassembled WGS sequence"/>
</dbReference>
<keyword evidence="8 9" id="KW-0472">Membrane</keyword>
<accession>A0A6N9YFE9</accession>
<dbReference type="PANTHER" id="PTHR30614:SF37">
    <property type="entry name" value="AMINO-ACID ABC TRANSPORTER PERMEASE PROTEIN YHDX-RELATED"/>
    <property type="match status" value="1"/>
</dbReference>
<dbReference type="InterPro" id="IPR000515">
    <property type="entry name" value="MetI-like"/>
</dbReference>
<feature type="domain" description="ABC transmembrane type-1" evidence="10">
    <location>
        <begin position="15"/>
        <end position="205"/>
    </location>
</feature>
<evidence type="ECO:0000256" key="8">
    <source>
        <dbReference type="ARBA" id="ARBA00023136"/>
    </source>
</evidence>
<dbReference type="GO" id="GO:0022857">
    <property type="term" value="F:transmembrane transporter activity"/>
    <property type="evidence" value="ECO:0007669"/>
    <property type="project" value="InterPro"/>
</dbReference>
<evidence type="ECO:0000256" key="1">
    <source>
        <dbReference type="ARBA" id="ARBA00004651"/>
    </source>
</evidence>
<dbReference type="InterPro" id="IPR043429">
    <property type="entry name" value="ArtM/GltK/GlnP/TcyL/YhdX-like"/>
</dbReference>
<dbReference type="GO" id="GO:0006865">
    <property type="term" value="P:amino acid transport"/>
    <property type="evidence" value="ECO:0007669"/>
    <property type="project" value="UniProtKB-KW"/>
</dbReference>
<evidence type="ECO:0000256" key="6">
    <source>
        <dbReference type="ARBA" id="ARBA00022970"/>
    </source>
</evidence>
<dbReference type="EMBL" id="JAAGOB010000001">
    <property type="protein sequence ID" value="NED93781.1"/>
    <property type="molecule type" value="Genomic_DNA"/>
</dbReference>
<keyword evidence="7 9" id="KW-1133">Transmembrane helix</keyword>
<dbReference type="CDD" id="cd06261">
    <property type="entry name" value="TM_PBP2"/>
    <property type="match status" value="1"/>
</dbReference>
<dbReference type="InterPro" id="IPR010065">
    <property type="entry name" value="AA_ABC_transptr_permease_3TM"/>
</dbReference>
<feature type="transmembrane region" description="Helical" evidence="9">
    <location>
        <begin position="84"/>
        <end position="101"/>
    </location>
</feature>
<dbReference type="Pfam" id="PF00528">
    <property type="entry name" value="BPD_transp_1"/>
    <property type="match status" value="1"/>
</dbReference>
<dbReference type="InterPro" id="IPR035906">
    <property type="entry name" value="MetI-like_sf"/>
</dbReference>
<protein>
    <submittedName>
        <fullName evidence="11">Amino acid ABC transporter permease</fullName>
    </submittedName>
</protein>
<proteinExistence type="inferred from homology"/>
<keyword evidence="5 9" id="KW-0812">Transmembrane</keyword>
<comment type="subcellular location">
    <subcellularLocation>
        <location evidence="1 9">Cell membrane</location>
        <topology evidence="1 9">Multi-pass membrane protein</topology>
    </subcellularLocation>
</comment>
<evidence type="ECO:0000259" key="10">
    <source>
        <dbReference type="PROSITE" id="PS50928"/>
    </source>
</evidence>
<gene>
    <name evidence="11" type="ORF">G1H11_00440</name>
</gene>
<dbReference type="PROSITE" id="PS50928">
    <property type="entry name" value="ABC_TM1"/>
    <property type="match status" value="1"/>
</dbReference>
<dbReference type="RefSeq" id="WP_163815030.1">
    <property type="nucleotide sequence ID" value="NZ_JAAGOB010000001.1"/>
</dbReference>
<name>A0A6N9YFE9_9ACTN</name>